<comment type="similarity">
    <text evidence="11">Belongs to the Thz kinase family.</text>
</comment>
<keyword evidence="5 11" id="KW-0479">Metal-binding</keyword>
<dbReference type="InterPro" id="IPR000417">
    <property type="entry name" value="Hyethyz_kinase"/>
</dbReference>
<evidence type="ECO:0000256" key="4">
    <source>
        <dbReference type="ARBA" id="ARBA00022679"/>
    </source>
</evidence>
<dbReference type="GO" id="GO:0004417">
    <property type="term" value="F:hydroxyethylthiazole kinase activity"/>
    <property type="evidence" value="ECO:0007669"/>
    <property type="project" value="UniProtKB-UniRule"/>
</dbReference>
<dbReference type="GO" id="GO:0009228">
    <property type="term" value="P:thiamine biosynthetic process"/>
    <property type="evidence" value="ECO:0007669"/>
    <property type="project" value="UniProtKB-KW"/>
</dbReference>
<dbReference type="eggNOG" id="COG2145">
    <property type="taxonomic scope" value="Bacteria"/>
</dbReference>
<comment type="caution">
    <text evidence="12">The sequence shown here is derived from an EMBL/GenBank/DDBJ whole genome shotgun (WGS) entry which is preliminary data.</text>
</comment>
<feature type="binding site" evidence="11">
    <location>
        <position position="163"/>
    </location>
    <ligand>
        <name>ATP</name>
        <dbReference type="ChEBI" id="CHEBI:30616"/>
    </ligand>
</feature>
<dbReference type="EMBL" id="CAKD01000002">
    <property type="protein sequence ID" value="CCI84466.1"/>
    <property type="molecule type" value="Genomic_DNA"/>
</dbReference>
<evidence type="ECO:0000256" key="10">
    <source>
        <dbReference type="ARBA" id="ARBA00022977"/>
    </source>
</evidence>
<comment type="function">
    <text evidence="11">Catalyzes the phosphorylation of the hydroxyl group of 4-methyl-5-beta-hydroxyethylthiazole (THZ).</text>
</comment>
<dbReference type="RefSeq" id="WP_009559014.1">
    <property type="nucleotide sequence ID" value="NZ_AYZN01000014.1"/>
</dbReference>
<dbReference type="OrthoDB" id="9778146at2"/>
<dbReference type="SUPFAM" id="SSF53613">
    <property type="entry name" value="Ribokinase-like"/>
    <property type="match status" value="1"/>
</dbReference>
<dbReference type="GO" id="GO:0005524">
    <property type="term" value="F:ATP binding"/>
    <property type="evidence" value="ECO:0007669"/>
    <property type="project" value="UniProtKB-UniRule"/>
</dbReference>
<proteinExistence type="inferred from homology"/>
<reference evidence="12 13" key="1">
    <citation type="submission" date="2012-06" db="EMBL/GenBank/DDBJ databases">
        <title>Draft Genome Sequence of Lactobacillus pasteurii CRBIP 24.76T.</title>
        <authorList>
            <person name="Cousin S."/>
            <person name="Bouchier C."/>
            <person name="Loux V."/>
            <person name="Ma L."/>
            <person name="Creno S."/>
            <person name="Bizet C."/>
            <person name="Clermont D."/>
        </authorList>
    </citation>
    <scope>NUCLEOTIDE SEQUENCE [LARGE SCALE GENOMIC DNA]</scope>
    <source>
        <strain evidence="13">CRBIP 24.76T</strain>
    </source>
</reference>
<feature type="binding site" evidence="11">
    <location>
        <position position="41"/>
    </location>
    <ligand>
        <name>substrate</name>
    </ligand>
</feature>
<sequence length="253" mass="27354">MKTELLQKIKETNPVVLSITNFVTIADVANSLSAVGCSPIMSRDAREIPELVSLAGACEVNIGTLNQSDEDLILKTAAEANRQKKPLLLDPVAVAASAYRTDFVQKLLDNYHFDAIRANAGEMAALAGIAWQSKGVDAGEGDGDLGQIVEAVAKKYHTVAILTGEKDYLSDGQQVLCNQYGSPKLTKYVGTGDMLSAIVAGFLAIENDLESAYFACQLFSLVAEKTRSKGVFAWFNEFLDNLNEIDEEKLLNL</sequence>
<keyword evidence="4 11" id="KW-0808">Transferase</keyword>
<dbReference type="PATRIC" id="fig|1423790.3.peg.780"/>
<dbReference type="AlphaFoldDB" id="I7LA87"/>
<dbReference type="HAMAP" id="MF_00228">
    <property type="entry name" value="Thz_kinase"/>
    <property type="match status" value="1"/>
</dbReference>
<keyword evidence="7 11" id="KW-0418">Kinase</keyword>
<evidence type="ECO:0000256" key="1">
    <source>
        <dbReference type="ARBA" id="ARBA00001771"/>
    </source>
</evidence>
<protein>
    <recommendedName>
        <fullName evidence="11">Hydroxyethylthiazole kinase</fullName>
        <ecNumber evidence="11">2.7.1.50</ecNumber>
    </recommendedName>
    <alternativeName>
        <fullName evidence="11">4-methyl-5-beta-hydroxyethylthiazole kinase</fullName>
        <shortName evidence="11">TH kinase</shortName>
        <shortName evidence="11">Thz kinase</shortName>
    </alternativeName>
</protein>
<dbReference type="NCBIfam" id="NF006830">
    <property type="entry name" value="PRK09355.1"/>
    <property type="match status" value="1"/>
</dbReference>
<comment type="catalytic activity">
    <reaction evidence="1 11">
        <text>5-(2-hydroxyethyl)-4-methylthiazole + ATP = 4-methyl-5-(2-phosphooxyethyl)-thiazole + ADP + H(+)</text>
        <dbReference type="Rhea" id="RHEA:24212"/>
        <dbReference type="ChEBI" id="CHEBI:15378"/>
        <dbReference type="ChEBI" id="CHEBI:17957"/>
        <dbReference type="ChEBI" id="CHEBI:30616"/>
        <dbReference type="ChEBI" id="CHEBI:58296"/>
        <dbReference type="ChEBI" id="CHEBI:456216"/>
        <dbReference type="EC" id="2.7.1.50"/>
    </reaction>
</comment>
<evidence type="ECO:0000256" key="8">
    <source>
        <dbReference type="ARBA" id="ARBA00022840"/>
    </source>
</evidence>
<dbReference type="InterPro" id="IPR029056">
    <property type="entry name" value="Ribokinase-like"/>
</dbReference>
<gene>
    <name evidence="11" type="primary">thiM</name>
    <name evidence="12" type="ORF">BN53_09680</name>
</gene>
<accession>I7LA87</accession>
<dbReference type="PIRSF" id="PIRSF000513">
    <property type="entry name" value="Thz_kinase"/>
    <property type="match status" value="1"/>
</dbReference>
<evidence type="ECO:0000313" key="13">
    <source>
        <dbReference type="Proteomes" id="UP000009311"/>
    </source>
</evidence>
<dbReference type="CDD" id="cd01170">
    <property type="entry name" value="THZ_kinase"/>
    <property type="match status" value="1"/>
</dbReference>
<evidence type="ECO:0000256" key="6">
    <source>
        <dbReference type="ARBA" id="ARBA00022741"/>
    </source>
</evidence>
<dbReference type="STRING" id="1423790.BN53_09680"/>
<dbReference type="UniPathway" id="UPA00060">
    <property type="reaction ID" value="UER00139"/>
</dbReference>
<dbReference type="Pfam" id="PF02110">
    <property type="entry name" value="HK"/>
    <property type="match status" value="1"/>
</dbReference>
<dbReference type="EC" id="2.7.1.50" evidence="11"/>
<evidence type="ECO:0000256" key="7">
    <source>
        <dbReference type="ARBA" id="ARBA00022777"/>
    </source>
</evidence>
<dbReference type="Gene3D" id="3.40.1190.20">
    <property type="match status" value="1"/>
</dbReference>
<dbReference type="Proteomes" id="UP000009311">
    <property type="component" value="Unassembled WGS sequence"/>
</dbReference>
<dbReference type="GO" id="GO:0000287">
    <property type="term" value="F:magnesium ion binding"/>
    <property type="evidence" value="ECO:0007669"/>
    <property type="project" value="UniProtKB-UniRule"/>
</dbReference>
<comment type="pathway">
    <text evidence="3 11">Cofactor biosynthesis; thiamine diphosphate biosynthesis; 4-methyl-5-(2-phosphoethyl)-thiazole from 5-(2-hydroxyethyl)-4-methylthiazole: step 1/1.</text>
</comment>
<organism evidence="12 13">
    <name type="scientific">Lactobacillus pasteurii DSM 23907 = CRBIP 24.76</name>
    <dbReference type="NCBI Taxonomy" id="1423790"/>
    <lineage>
        <taxon>Bacteria</taxon>
        <taxon>Bacillati</taxon>
        <taxon>Bacillota</taxon>
        <taxon>Bacilli</taxon>
        <taxon>Lactobacillales</taxon>
        <taxon>Lactobacillaceae</taxon>
        <taxon>Lactobacillus</taxon>
    </lineage>
</organism>
<keyword evidence="9 11" id="KW-0460">Magnesium</keyword>
<comment type="cofactor">
    <cofactor evidence="2 11">
        <name>Mg(2+)</name>
        <dbReference type="ChEBI" id="CHEBI:18420"/>
    </cofactor>
</comment>
<evidence type="ECO:0000256" key="2">
    <source>
        <dbReference type="ARBA" id="ARBA00001946"/>
    </source>
</evidence>
<dbReference type="GO" id="GO:0009229">
    <property type="term" value="P:thiamine diphosphate biosynthetic process"/>
    <property type="evidence" value="ECO:0007669"/>
    <property type="project" value="UniProtKB-UniRule"/>
</dbReference>
<evidence type="ECO:0000313" key="12">
    <source>
        <dbReference type="EMBL" id="CCI84466.1"/>
    </source>
</evidence>
<evidence type="ECO:0000256" key="11">
    <source>
        <dbReference type="HAMAP-Rule" id="MF_00228"/>
    </source>
</evidence>
<evidence type="ECO:0000256" key="3">
    <source>
        <dbReference type="ARBA" id="ARBA00004868"/>
    </source>
</evidence>
<keyword evidence="6 11" id="KW-0547">Nucleotide-binding</keyword>
<dbReference type="PRINTS" id="PR01099">
    <property type="entry name" value="HYETHTZKNASE"/>
</dbReference>
<keyword evidence="10 11" id="KW-0784">Thiamine biosynthesis</keyword>
<evidence type="ECO:0000256" key="5">
    <source>
        <dbReference type="ARBA" id="ARBA00022723"/>
    </source>
</evidence>
<name>I7LA87_9LACO</name>
<feature type="binding site" evidence="11">
    <location>
        <position position="117"/>
    </location>
    <ligand>
        <name>ATP</name>
        <dbReference type="ChEBI" id="CHEBI:30616"/>
    </ligand>
</feature>
<keyword evidence="13" id="KW-1185">Reference proteome</keyword>
<keyword evidence="8 11" id="KW-0067">ATP-binding</keyword>
<evidence type="ECO:0000256" key="9">
    <source>
        <dbReference type="ARBA" id="ARBA00022842"/>
    </source>
</evidence>
<feature type="binding site" evidence="11">
    <location>
        <position position="190"/>
    </location>
    <ligand>
        <name>substrate</name>
    </ligand>
</feature>